<proteinExistence type="predicted"/>
<gene>
    <name evidence="1" type="ORF">Mterra_03302</name>
</gene>
<name>A0A399EBB8_9DEIN</name>
<organism evidence="1 2">
    <name type="scientific">Calidithermus terrae</name>
    <dbReference type="NCBI Taxonomy" id="1408545"/>
    <lineage>
        <taxon>Bacteria</taxon>
        <taxon>Thermotogati</taxon>
        <taxon>Deinococcota</taxon>
        <taxon>Deinococci</taxon>
        <taxon>Thermales</taxon>
        <taxon>Thermaceae</taxon>
        <taxon>Calidithermus</taxon>
    </lineage>
</organism>
<evidence type="ECO:0000313" key="1">
    <source>
        <dbReference type="EMBL" id="RIH81238.1"/>
    </source>
</evidence>
<protein>
    <submittedName>
        <fullName evidence="1">Uncharacterized protein</fullName>
    </submittedName>
</protein>
<comment type="caution">
    <text evidence="1">The sequence shown here is derived from an EMBL/GenBank/DDBJ whole genome shotgun (WGS) entry which is preliminary data.</text>
</comment>
<evidence type="ECO:0000313" key="2">
    <source>
        <dbReference type="Proteomes" id="UP000265715"/>
    </source>
</evidence>
<reference evidence="1 2" key="1">
    <citation type="submission" date="2018-08" db="EMBL/GenBank/DDBJ databases">
        <title>Meiothermus terrae DSM 26712 genome sequencing project.</title>
        <authorList>
            <person name="Da Costa M.S."/>
            <person name="Albuquerque L."/>
            <person name="Raposo P."/>
            <person name="Froufe H.J.C."/>
            <person name="Barroso C.S."/>
            <person name="Egas C."/>
        </authorList>
    </citation>
    <scope>NUCLEOTIDE SEQUENCE [LARGE SCALE GENOMIC DNA]</scope>
    <source>
        <strain evidence="1 2">DSM 26712</strain>
    </source>
</reference>
<dbReference type="Proteomes" id="UP000265715">
    <property type="component" value="Unassembled WGS sequence"/>
</dbReference>
<accession>A0A399EBB8</accession>
<sequence>MSAMMAKAVVKSPAEPNPCKARNRMSCTALCASPHKSEPSRKMLMAVISTGLRP</sequence>
<dbReference type="EMBL" id="QXDL01000192">
    <property type="protein sequence ID" value="RIH81238.1"/>
    <property type="molecule type" value="Genomic_DNA"/>
</dbReference>
<keyword evidence="2" id="KW-1185">Reference proteome</keyword>
<dbReference type="AlphaFoldDB" id="A0A399EBB8"/>